<dbReference type="OrthoDB" id="9794330at2"/>
<dbReference type="RefSeq" id="WP_004573309.1">
    <property type="nucleotide sequence ID" value="NZ_AFGF01000081.1"/>
</dbReference>
<protein>
    <submittedName>
        <fullName evidence="6">ArsR family transcriptional regulator</fullName>
    </submittedName>
</protein>
<dbReference type="PANTHER" id="PTHR43132">
    <property type="entry name" value="ARSENICAL RESISTANCE OPERON REPRESSOR ARSR-RELATED"/>
    <property type="match status" value="1"/>
</dbReference>
<dbReference type="PROSITE" id="PS00846">
    <property type="entry name" value="HTH_ARSR_1"/>
    <property type="match status" value="1"/>
</dbReference>
<keyword evidence="3" id="KW-0804">Transcription</keyword>
<evidence type="ECO:0000256" key="2">
    <source>
        <dbReference type="ARBA" id="ARBA00023125"/>
    </source>
</evidence>
<accession>F7NIX9</accession>
<dbReference type="InterPro" id="IPR011991">
    <property type="entry name" value="ArsR-like_HTH"/>
</dbReference>
<evidence type="ECO:0000256" key="1">
    <source>
        <dbReference type="ARBA" id="ARBA00023015"/>
    </source>
</evidence>
<evidence type="ECO:0000313" key="7">
    <source>
        <dbReference type="Proteomes" id="UP000003240"/>
    </source>
</evidence>
<dbReference type="PANTHER" id="PTHR43132:SF6">
    <property type="entry name" value="HTH-TYPE TRANSCRIPTIONAL REPRESSOR CZRA"/>
    <property type="match status" value="1"/>
</dbReference>
<evidence type="ECO:0000256" key="3">
    <source>
        <dbReference type="ARBA" id="ARBA00023163"/>
    </source>
</evidence>
<dbReference type="EMBL" id="AFGF01000081">
    <property type="protein sequence ID" value="EGO63976.1"/>
    <property type="molecule type" value="Genomic_DNA"/>
</dbReference>
<evidence type="ECO:0000313" key="6">
    <source>
        <dbReference type="EMBL" id="EGO63976.1"/>
    </source>
</evidence>
<dbReference type="PRINTS" id="PR00778">
    <property type="entry name" value="HTHARSR"/>
</dbReference>
<gene>
    <name evidence="6" type="ORF">ALO_10159</name>
</gene>
<dbReference type="CDD" id="cd00090">
    <property type="entry name" value="HTH_ARSR"/>
    <property type="match status" value="1"/>
</dbReference>
<dbReference type="AlphaFoldDB" id="F7NIX9"/>
<dbReference type="Gene3D" id="1.10.10.10">
    <property type="entry name" value="Winged helix-like DNA-binding domain superfamily/Winged helix DNA-binding domain"/>
    <property type="match status" value="1"/>
</dbReference>
<dbReference type="eggNOG" id="COG0640">
    <property type="taxonomic scope" value="Bacteria"/>
</dbReference>
<evidence type="ECO:0000259" key="5">
    <source>
        <dbReference type="PROSITE" id="PS50987"/>
    </source>
</evidence>
<dbReference type="InterPro" id="IPR051011">
    <property type="entry name" value="Metal_resp_trans_reg"/>
</dbReference>
<dbReference type="InterPro" id="IPR001845">
    <property type="entry name" value="HTH_ArsR_DNA-bd_dom"/>
</dbReference>
<dbReference type="InterPro" id="IPR018334">
    <property type="entry name" value="ArsR_HTH"/>
</dbReference>
<evidence type="ECO:0000256" key="4">
    <source>
        <dbReference type="ARBA" id="ARBA00043263"/>
    </source>
</evidence>
<keyword evidence="4" id="KW-0105">Cadmium resistance</keyword>
<comment type="caution">
    <text evidence="6">The sequence shown here is derived from an EMBL/GenBank/DDBJ whole genome shotgun (WGS) entry which is preliminary data.</text>
</comment>
<dbReference type="Proteomes" id="UP000003240">
    <property type="component" value="Unassembled WGS sequence"/>
</dbReference>
<dbReference type="SUPFAM" id="SSF46785">
    <property type="entry name" value="Winged helix' DNA-binding domain"/>
    <property type="match status" value="1"/>
</dbReference>
<feature type="domain" description="HTH arsR-type" evidence="5">
    <location>
        <begin position="26"/>
        <end position="118"/>
    </location>
</feature>
<dbReference type="GO" id="GO:0046686">
    <property type="term" value="P:response to cadmium ion"/>
    <property type="evidence" value="ECO:0007669"/>
    <property type="project" value="UniProtKB-KW"/>
</dbReference>
<dbReference type="InterPro" id="IPR036388">
    <property type="entry name" value="WH-like_DNA-bd_sf"/>
</dbReference>
<dbReference type="STRING" id="1009370.ALO_10159"/>
<keyword evidence="1" id="KW-0805">Transcription regulation</keyword>
<dbReference type="SMART" id="SM00418">
    <property type="entry name" value="HTH_ARSR"/>
    <property type="match status" value="1"/>
</dbReference>
<keyword evidence="2" id="KW-0238">DNA-binding</keyword>
<keyword evidence="7" id="KW-1185">Reference proteome</keyword>
<dbReference type="Pfam" id="PF01022">
    <property type="entry name" value="HTH_5"/>
    <property type="match status" value="1"/>
</dbReference>
<dbReference type="PROSITE" id="PS50987">
    <property type="entry name" value="HTH_ARSR_2"/>
    <property type="match status" value="1"/>
</dbReference>
<name>F7NIX9_9FIRM</name>
<dbReference type="GO" id="GO:0003700">
    <property type="term" value="F:DNA-binding transcription factor activity"/>
    <property type="evidence" value="ECO:0007669"/>
    <property type="project" value="InterPro"/>
</dbReference>
<dbReference type="GO" id="GO:0003677">
    <property type="term" value="F:DNA binding"/>
    <property type="evidence" value="ECO:0007669"/>
    <property type="project" value="UniProtKB-KW"/>
</dbReference>
<sequence>MTDKQMLCDCDVIHEDVVNSVRERFAPREEFNRMATLYKMFADPTRVKILYALELNELCVCDLASLLNMTKSAISHQLKSLRLSNLVRFRKEGQIVYYSLADSHVKDILDKGFEHIRE</sequence>
<reference evidence="6 7" key="1">
    <citation type="journal article" date="2011" name="EMBO J.">
        <title>Structural diversity of bacterial flagellar motors.</title>
        <authorList>
            <person name="Chen S."/>
            <person name="Beeby M."/>
            <person name="Murphy G.E."/>
            <person name="Leadbetter J.R."/>
            <person name="Hendrixson D.R."/>
            <person name="Briegel A."/>
            <person name="Li Z."/>
            <person name="Shi J."/>
            <person name="Tocheva E.I."/>
            <person name="Muller A."/>
            <person name="Dobro M.J."/>
            <person name="Jensen G.J."/>
        </authorList>
    </citation>
    <scope>NUCLEOTIDE SEQUENCE [LARGE SCALE GENOMIC DNA]</scope>
    <source>
        <strain evidence="6 7">DSM 6540</strain>
    </source>
</reference>
<dbReference type="NCBIfam" id="NF033788">
    <property type="entry name" value="HTH_metalloreg"/>
    <property type="match status" value="1"/>
</dbReference>
<dbReference type="InterPro" id="IPR036390">
    <property type="entry name" value="WH_DNA-bd_sf"/>
</dbReference>
<proteinExistence type="predicted"/>
<organism evidence="6 7">
    <name type="scientific">Acetonema longum DSM 6540</name>
    <dbReference type="NCBI Taxonomy" id="1009370"/>
    <lineage>
        <taxon>Bacteria</taxon>
        <taxon>Bacillati</taxon>
        <taxon>Bacillota</taxon>
        <taxon>Negativicutes</taxon>
        <taxon>Acetonemataceae</taxon>
        <taxon>Acetonema</taxon>
    </lineage>
</organism>